<dbReference type="InterPro" id="IPR026444">
    <property type="entry name" value="Secre_tail"/>
</dbReference>
<evidence type="ECO:0000256" key="1">
    <source>
        <dbReference type="SAM" id="SignalP"/>
    </source>
</evidence>
<organism evidence="2 3">
    <name type="scientific">Filimonas zeae</name>
    <dbReference type="NCBI Taxonomy" id="1737353"/>
    <lineage>
        <taxon>Bacteria</taxon>
        <taxon>Pseudomonadati</taxon>
        <taxon>Bacteroidota</taxon>
        <taxon>Chitinophagia</taxon>
        <taxon>Chitinophagales</taxon>
        <taxon>Chitinophagaceae</taxon>
        <taxon>Filimonas</taxon>
    </lineage>
</organism>
<reference evidence="2" key="1">
    <citation type="journal article" date="2014" name="Int. J. Syst. Evol. Microbiol.">
        <title>Complete genome sequence of Corynebacterium casei LMG S-19264T (=DSM 44701T), isolated from a smear-ripened cheese.</title>
        <authorList>
            <consortium name="US DOE Joint Genome Institute (JGI-PGF)"/>
            <person name="Walter F."/>
            <person name="Albersmeier A."/>
            <person name="Kalinowski J."/>
            <person name="Ruckert C."/>
        </authorList>
    </citation>
    <scope>NUCLEOTIDE SEQUENCE</scope>
    <source>
        <strain evidence="2">CGMCC 1.15290</strain>
    </source>
</reference>
<evidence type="ECO:0000313" key="2">
    <source>
        <dbReference type="EMBL" id="GGH81878.1"/>
    </source>
</evidence>
<evidence type="ECO:0008006" key="4">
    <source>
        <dbReference type="Google" id="ProtNLM"/>
    </source>
</evidence>
<dbReference type="AlphaFoldDB" id="A0A917J5M8"/>
<protein>
    <recommendedName>
        <fullName evidence="4">Por secretion system C-terminal sorting domain-containing protein</fullName>
    </recommendedName>
</protein>
<comment type="caution">
    <text evidence="2">The sequence shown here is derived from an EMBL/GenBank/DDBJ whole genome shotgun (WGS) entry which is preliminary data.</text>
</comment>
<feature type="signal peptide" evidence="1">
    <location>
        <begin position="1"/>
        <end position="20"/>
    </location>
</feature>
<keyword evidence="1" id="KW-0732">Signal</keyword>
<evidence type="ECO:0000313" key="3">
    <source>
        <dbReference type="Proteomes" id="UP000627292"/>
    </source>
</evidence>
<sequence length="533" mass="59563">MLKAVIPILLSLFFSETINAQSAADIYIPNKSIVGFFPGDSTAFFGNVKVDGTLLLNTKSFIYFLGNNWTNSNSYNIIDESLGGSSAPGGTVRFSQLSTAPNTQQQIYGAYTAATKTGTYFPNMEIDNPAGVYISDSSDVAIRNTLRFLRGHMLINRSNIVVGSTSQRGNITGFDQRKFIVTGGGLFGGFLYRMQVLPNEPDSTVFPIGSSTGFYTPVSLFSHGEADNYRARVFPKVYEHGLFGPDVSDQTTNKTWIVANELPVFNASIRFQHIIEEEGTAFHAARSNAYVSHLVSGRWDTTGVYSRPKSPGTITTGAPSNNSGMLTRTIRFGQPDSYLFAEFVKSTGVDNPVGYVLFTARRISPFLALLNLTVDNDNNVAYYEIQKRRLNVNDWSPVDTLLPTNTPGRHTYAWNDNDVYYPDIIQYRIRIVHPDGTYTYTVIRNIEGISQEFYVQVFPNPGYGEFYLRIVNAPDVEFMAVYDNYGQFLMQKRVTSPLTSFNLGNYPQGTYHVVLYGKARRKIFSEKVIKLNR</sequence>
<dbReference type="EMBL" id="BMIB01000006">
    <property type="protein sequence ID" value="GGH81878.1"/>
    <property type="molecule type" value="Genomic_DNA"/>
</dbReference>
<accession>A0A917J5M8</accession>
<proteinExistence type="predicted"/>
<dbReference type="RefSeq" id="WP_188958687.1">
    <property type="nucleotide sequence ID" value="NZ_BMIB01000006.1"/>
</dbReference>
<name>A0A917J5M8_9BACT</name>
<dbReference type="NCBIfam" id="TIGR04183">
    <property type="entry name" value="Por_Secre_tail"/>
    <property type="match status" value="1"/>
</dbReference>
<gene>
    <name evidence="2" type="ORF">GCM10011379_54930</name>
</gene>
<feature type="chain" id="PRO_5038078614" description="Por secretion system C-terminal sorting domain-containing protein" evidence="1">
    <location>
        <begin position="21"/>
        <end position="533"/>
    </location>
</feature>
<reference evidence="2" key="2">
    <citation type="submission" date="2020-09" db="EMBL/GenBank/DDBJ databases">
        <authorList>
            <person name="Sun Q."/>
            <person name="Zhou Y."/>
        </authorList>
    </citation>
    <scope>NUCLEOTIDE SEQUENCE</scope>
    <source>
        <strain evidence="2">CGMCC 1.15290</strain>
    </source>
</reference>
<keyword evidence="3" id="KW-1185">Reference proteome</keyword>
<dbReference type="Proteomes" id="UP000627292">
    <property type="component" value="Unassembled WGS sequence"/>
</dbReference>